<accession>C4XE52</accession>
<dbReference type="GO" id="GO:0005524">
    <property type="term" value="F:ATP binding"/>
    <property type="evidence" value="ECO:0007669"/>
    <property type="project" value="UniProtKB-KW"/>
</dbReference>
<dbReference type="InterPro" id="IPR051782">
    <property type="entry name" value="ABC_Transporter_VariousFunc"/>
</dbReference>
<reference evidence="5 6" key="1">
    <citation type="journal article" date="2009" name="Curr. Microbiol.">
        <title>Molecular cloning and expression of a novel cholinephosphotransferase involved in glycoglycerophospholipid biosynthesis of Mycoplasma fermentans.</title>
        <authorList>
            <person name="Ishida N."/>
            <person name="Irikura D."/>
            <person name="Matsuda K."/>
            <person name="Sato S."/>
            <person name="Asano K."/>
        </authorList>
    </citation>
    <scope>NUCLEOTIDE SEQUENCE [LARGE SCALE GENOMIC DNA]</scope>
    <source>
        <strain evidence="6">ATCC 19989 / NBRC 14854 / NCTC 10117 / PG18</strain>
    </source>
</reference>
<proteinExistence type="predicted"/>
<dbReference type="PANTHER" id="PTHR42939">
    <property type="entry name" value="ABC TRANSPORTER ATP-BINDING PROTEIN ALBC-RELATED"/>
    <property type="match status" value="1"/>
</dbReference>
<dbReference type="eggNOG" id="COG1131">
    <property type="taxonomic scope" value="Bacteria"/>
</dbReference>
<evidence type="ECO:0000313" key="5">
    <source>
        <dbReference type="EMBL" id="BAH69424.1"/>
    </source>
</evidence>
<dbReference type="SUPFAM" id="SSF52540">
    <property type="entry name" value="P-loop containing nucleoside triphosphate hydrolases"/>
    <property type="match status" value="1"/>
</dbReference>
<dbReference type="CDD" id="cd03230">
    <property type="entry name" value="ABC_DR_subfamily_A"/>
    <property type="match status" value="1"/>
</dbReference>
<protein>
    <recommendedName>
        <fullName evidence="4">ABC transporter domain-containing protein</fullName>
    </recommendedName>
</protein>
<dbReference type="InterPro" id="IPR027417">
    <property type="entry name" value="P-loop_NTPase"/>
</dbReference>
<gene>
    <name evidence="5" type="ordered locus">MBIO_0159</name>
</gene>
<name>C4XE52_MYCFP</name>
<organism evidence="5 6">
    <name type="scientific">Mycoplasmopsis fermentans (strain ATCC 19989 / NBRC 14854 / NCTC 10117 / PG18)</name>
    <name type="common">Mycoplasma fermentans</name>
    <dbReference type="NCBI Taxonomy" id="496833"/>
    <lineage>
        <taxon>Bacteria</taxon>
        <taxon>Bacillati</taxon>
        <taxon>Mycoplasmatota</taxon>
        <taxon>Mycoplasmoidales</taxon>
        <taxon>Metamycoplasmataceae</taxon>
        <taxon>Mycoplasmopsis</taxon>
    </lineage>
</organism>
<evidence type="ECO:0000256" key="1">
    <source>
        <dbReference type="ARBA" id="ARBA00022448"/>
    </source>
</evidence>
<keyword evidence="1" id="KW-0813">Transport</keyword>
<dbReference type="Pfam" id="PF00005">
    <property type="entry name" value="ABC_tran"/>
    <property type="match status" value="1"/>
</dbReference>
<dbReference type="PATRIC" id="fig|496833.3.peg.580"/>
<evidence type="ECO:0000256" key="2">
    <source>
        <dbReference type="ARBA" id="ARBA00022741"/>
    </source>
</evidence>
<feature type="domain" description="ABC transporter" evidence="4">
    <location>
        <begin position="17"/>
        <end position="245"/>
    </location>
</feature>
<dbReference type="AlphaFoldDB" id="C4XE52"/>
<dbReference type="Proteomes" id="UP000006810">
    <property type="component" value="Chromosome"/>
</dbReference>
<dbReference type="PANTHER" id="PTHR42939:SF1">
    <property type="entry name" value="ABC TRANSPORTER ATP-BINDING PROTEIN ALBC-RELATED"/>
    <property type="match status" value="1"/>
</dbReference>
<dbReference type="GO" id="GO:0016887">
    <property type="term" value="F:ATP hydrolysis activity"/>
    <property type="evidence" value="ECO:0007669"/>
    <property type="project" value="InterPro"/>
</dbReference>
<dbReference type="HOGENOM" id="CLU_000604_1_2_14"/>
<dbReference type="EMBL" id="AP009608">
    <property type="protein sequence ID" value="BAH69424.1"/>
    <property type="molecule type" value="Genomic_DNA"/>
</dbReference>
<evidence type="ECO:0000313" key="6">
    <source>
        <dbReference type="Proteomes" id="UP000006810"/>
    </source>
</evidence>
<keyword evidence="3" id="KW-0067">ATP-binding</keyword>
<evidence type="ECO:0000259" key="4">
    <source>
        <dbReference type="PROSITE" id="PS50893"/>
    </source>
</evidence>
<dbReference type="Gene3D" id="3.40.50.300">
    <property type="entry name" value="P-loop containing nucleotide triphosphate hydrolases"/>
    <property type="match status" value="1"/>
</dbReference>
<keyword evidence="6" id="KW-1185">Reference proteome</keyword>
<keyword evidence="2" id="KW-0547">Nucleotide-binding</keyword>
<dbReference type="PROSITE" id="PS50893">
    <property type="entry name" value="ABC_TRANSPORTER_2"/>
    <property type="match status" value="1"/>
</dbReference>
<evidence type="ECO:0000256" key="3">
    <source>
        <dbReference type="ARBA" id="ARBA00022840"/>
    </source>
</evidence>
<dbReference type="InterPro" id="IPR003439">
    <property type="entry name" value="ABC_transporter-like_ATP-bd"/>
</dbReference>
<sequence length="248" mass="29097">MFWFLIERFLYIITFMIKIVNLSKKDKKNRLILNNLNFNIHENELHVFLGKNGAGKTVTLGIICGLDSEFSGKILKDNVDIYKSNKTNNYLFVPTDIRFPNHLKVIDLIKFYVNEIFELETNELFINETLKEFHLDERKDYLPKKLSSGEKRKLMLLISKLVKPKYLFLDEPEANLDPYSRNELFKLLNMLKKEGTSIFASSHLISEELQDIDRITILHNKTIVLSEKVKSAKNLKIIFDNFKRGGYD</sequence>
<dbReference type="KEGG" id="mfp:MBIO_0159"/>